<dbReference type="GO" id="GO:0046872">
    <property type="term" value="F:metal ion binding"/>
    <property type="evidence" value="ECO:0007669"/>
    <property type="project" value="UniProtKB-KW"/>
</dbReference>
<comment type="catalytic activity">
    <reaction evidence="1">
        <text>Endonucleolytic cleavage to 5'-phosphomonoester.</text>
        <dbReference type="EC" id="3.1.26.4"/>
    </reaction>
</comment>
<dbReference type="InterPro" id="IPR009027">
    <property type="entry name" value="Ribosomal_bL9/RNase_H1_N"/>
</dbReference>
<sequence>MEGLVIAYRYYVVAKGKKPGIYHSWAECQREVNGFRNPLFKGFNELKGAQEWLAHLTLAKTQQKSSAKQKRVKDNGTNFAVYLWTDGGSRNHGNQKGQHVKPDDKAAWAYLIISGTQRFSAAGGEYGATNNRMEVMALLQALKKVKQLGKNNAKICATLDSRYVLDAIQKGWLSAWQRRGWKTASGTQVANQALWEELAQVLPDFSQLYFEWTKGHRDNQGNVFVDELLNKEMDQL</sequence>
<evidence type="ECO:0000313" key="15">
    <source>
        <dbReference type="Proteomes" id="UP000051166"/>
    </source>
</evidence>
<dbReference type="InterPro" id="IPR036397">
    <property type="entry name" value="RNaseH_sf"/>
</dbReference>
<dbReference type="InterPro" id="IPR037056">
    <property type="entry name" value="RNase_H1_N_sf"/>
</dbReference>
<accession>A0A0R1UY80</accession>
<dbReference type="EC" id="3.1.26.4" evidence="6"/>
<dbReference type="Proteomes" id="UP000051166">
    <property type="component" value="Unassembled WGS sequence"/>
</dbReference>
<protein>
    <recommendedName>
        <fullName evidence="7">Ribonuclease H</fullName>
        <ecNumber evidence="6">3.1.26.4</ecNumber>
    </recommendedName>
</protein>
<evidence type="ECO:0000313" key="14">
    <source>
        <dbReference type="EMBL" id="KRL98102.1"/>
    </source>
</evidence>
<dbReference type="InterPro" id="IPR050092">
    <property type="entry name" value="RNase_H"/>
</dbReference>
<keyword evidence="10" id="KW-0255">Endonuclease</keyword>
<evidence type="ECO:0000259" key="13">
    <source>
        <dbReference type="PROSITE" id="PS50879"/>
    </source>
</evidence>
<evidence type="ECO:0000256" key="7">
    <source>
        <dbReference type="ARBA" id="ARBA00017721"/>
    </source>
</evidence>
<evidence type="ECO:0000256" key="5">
    <source>
        <dbReference type="ARBA" id="ARBA00011245"/>
    </source>
</evidence>
<dbReference type="PANTHER" id="PTHR10642:SF26">
    <property type="entry name" value="RIBONUCLEASE H1"/>
    <property type="match status" value="1"/>
</dbReference>
<dbReference type="STRING" id="1423801.FD50_GL000924"/>
<dbReference type="Gene3D" id="3.40.970.10">
    <property type="entry name" value="Ribonuclease H1, N-terminal domain"/>
    <property type="match status" value="1"/>
</dbReference>
<comment type="function">
    <text evidence="3">Endonuclease that specifically degrades the RNA of RNA-DNA hybrids.</text>
</comment>
<dbReference type="PROSITE" id="PS50879">
    <property type="entry name" value="RNASE_H_1"/>
    <property type="match status" value="1"/>
</dbReference>
<keyword evidence="8" id="KW-0540">Nuclease</keyword>
<evidence type="ECO:0000256" key="8">
    <source>
        <dbReference type="ARBA" id="ARBA00022722"/>
    </source>
</evidence>
<dbReference type="GO" id="GO:0004523">
    <property type="term" value="F:RNA-DNA hybrid ribonuclease activity"/>
    <property type="evidence" value="ECO:0007669"/>
    <property type="project" value="UniProtKB-EC"/>
</dbReference>
<proteinExistence type="inferred from homology"/>
<dbReference type="Gene3D" id="3.30.420.10">
    <property type="entry name" value="Ribonuclease H-like superfamily/Ribonuclease H"/>
    <property type="match status" value="1"/>
</dbReference>
<gene>
    <name evidence="14" type="ORF">FD50_GL000924</name>
</gene>
<dbReference type="FunFam" id="3.40.970.10:FF:000002">
    <property type="entry name" value="Ribonuclease H"/>
    <property type="match status" value="1"/>
</dbReference>
<dbReference type="AlphaFoldDB" id="A0A0R1UY80"/>
<evidence type="ECO:0000256" key="9">
    <source>
        <dbReference type="ARBA" id="ARBA00022723"/>
    </source>
</evidence>
<evidence type="ECO:0000256" key="1">
    <source>
        <dbReference type="ARBA" id="ARBA00000077"/>
    </source>
</evidence>
<dbReference type="PATRIC" id="fig|1423801.4.peg.939"/>
<comment type="caution">
    <text evidence="14">The sequence shown here is derived from an EMBL/GenBank/DDBJ whole genome shotgun (WGS) entry which is preliminary data.</text>
</comment>
<dbReference type="EMBL" id="AZFQ01000043">
    <property type="protein sequence ID" value="KRL98102.1"/>
    <property type="molecule type" value="Genomic_DNA"/>
</dbReference>
<evidence type="ECO:0000256" key="11">
    <source>
        <dbReference type="ARBA" id="ARBA00022801"/>
    </source>
</evidence>
<evidence type="ECO:0000256" key="4">
    <source>
        <dbReference type="ARBA" id="ARBA00005300"/>
    </source>
</evidence>
<evidence type="ECO:0000256" key="2">
    <source>
        <dbReference type="ARBA" id="ARBA00001946"/>
    </source>
</evidence>
<dbReference type="GO" id="GO:0003676">
    <property type="term" value="F:nucleic acid binding"/>
    <property type="evidence" value="ECO:0007669"/>
    <property type="project" value="InterPro"/>
</dbReference>
<dbReference type="InterPro" id="IPR002156">
    <property type="entry name" value="RNaseH_domain"/>
</dbReference>
<dbReference type="PANTHER" id="PTHR10642">
    <property type="entry name" value="RIBONUCLEASE H1"/>
    <property type="match status" value="1"/>
</dbReference>
<comment type="subunit">
    <text evidence="5">Monomer.</text>
</comment>
<dbReference type="InterPro" id="IPR011320">
    <property type="entry name" value="RNase_H1_N"/>
</dbReference>
<dbReference type="SUPFAM" id="SSF53098">
    <property type="entry name" value="Ribonuclease H-like"/>
    <property type="match status" value="1"/>
</dbReference>
<keyword evidence="11" id="KW-0378">Hydrolase</keyword>
<comment type="cofactor">
    <cofactor evidence="2">
        <name>Mg(2+)</name>
        <dbReference type="ChEBI" id="CHEBI:18420"/>
    </cofactor>
</comment>
<dbReference type="CDD" id="cd09278">
    <property type="entry name" value="RNase_HI_prokaryote_like"/>
    <property type="match status" value="1"/>
</dbReference>
<name>A0A0R1UY80_9LACO</name>
<dbReference type="SUPFAM" id="SSF55658">
    <property type="entry name" value="L9 N-domain-like"/>
    <property type="match status" value="1"/>
</dbReference>
<dbReference type="InterPro" id="IPR022892">
    <property type="entry name" value="RNaseHI"/>
</dbReference>
<keyword evidence="12" id="KW-0460">Magnesium</keyword>
<dbReference type="Pfam" id="PF00075">
    <property type="entry name" value="RNase_H"/>
    <property type="match status" value="1"/>
</dbReference>
<reference evidence="14 15" key="1">
    <citation type="journal article" date="2015" name="Genome Announc.">
        <title>Expanding the biotechnology potential of lactobacilli through comparative genomics of 213 strains and associated genera.</title>
        <authorList>
            <person name="Sun Z."/>
            <person name="Harris H.M."/>
            <person name="McCann A."/>
            <person name="Guo C."/>
            <person name="Argimon S."/>
            <person name="Zhang W."/>
            <person name="Yang X."/>
            <person name="Jeffery I.B."/>
            <person name="Cooney J.C."/>
            <person name="Kagawa T.F."/>
            <person name="Liu W."/>
            <person name="Song Y."/>
            <person name="Salvetti E."/>
            <person name="Wrobel A."/>
            <person name="Rasinkangas P."/>
            <person name="Parkhill J."/>
            <person name="Rea M.C."/>
            <person name="O'Sullivan O."/>
            <person name="Ritari J."/>
            <person name="Douillard F.P."/>
            <person name="Paul Ross R."/>
            <person name="Yang R."/>
            <person name="Briner A.E."/>
            <person name="Felis G.E."/>
            <person name="de Vos W.M."/>
            <person name="Barrangou R."/>
            <person name="Klaenhammer T.R."/>
            <person name="Caufield P.W."/>
            <person name="Cui Y."/>
            <person name="Zhang H."/>
            <person name="O'Toole P.W."/>
        </authorList>
    </citation>
    <scope>NUCLEOTIDE SEQUENCE [LARGE SCALE GENOMIC DNA]</scope>
    <source>
        <strain evidence="14 15">DSM 16230</strain>
    </source>
</reference>
<evidence type="ECO:0000256" key="3">
    <source>
        <dbReference type="ARBA" id="ARBA00004065"/>
    </source>
</evidence>
<organism evidence="14 15">
    <name type="scientific">Liquorilactobacillus satsumensis DSM 16230 = JCM 12392</name>
    <dbReference type="NCBI Taxonomy" id="1423801"/>
    <lineage>
        <taxon>Bacteria</taxon>
        <taxon>Bacillati</taxon>
        <taxon>Bacillota</taxon>
        <taxon>Bacilli</taxon>
        <taxon>Lactobacillales</taxon>
        <taxon>Lactobacillaceae</taxon>
        <taxon>Liquorilactobacillus</taxon>
    </lineage>
</organism>
<keyword evidence="9" id="KW-0479">Metal-binding</keyword>
<evidence type="ECO:0000256" key="12">
    <source>
        <dbReference type="ARBA" id="ARBA00022842"/>
    </source>
</evidence>
<dbReference type="GO" id="GO:0043137">
    <property type="term" value="P:DNA replication, removal of RNA primer"/>
    <property type="evidence" value="ECO:0007669"/>
    <property type="project" value="TreeGrafter"/>
</dbReference>
<dbReference type="InterPro" id="IPR012337">
    <property type="entry name" value="RNaseH-like_sf"/>
</dbReference>
<evidence type="ECO:0000256" key="10">
    <source>
        <dbReference type="ARBA" id="ARBA00022759"/>
    </source>
</evidence>
<keyword evidence="15" id="KW-1185">Reference proteome</keyword>
<dbReference type="Pfam" id="PF01693">
    <property type="entry name" value="Cauli_VI"/>
    <property type="match status" value="1"/>
</dbReference>
<comment type="similarity">
    <text evidence="4">Belongs to the RNase H family.</text>
</comment>
<feature type="domain" description="RNase H type-1" evidence="13">
    <location>
        <begin position="77"/>
        <end position="234"/>
    </location>
</feature>
<evidence type="ECO:0000256" key="6">
    <source>
        <dbReference type="ARBA" id="ARBA00012180"/>
    </source>
</evidence>